<dbReference type="InterPro" id="IPR011095">
    <property type="entry name" value="Dala_Dala_lig_C"/>
</dbReference>
<keyword evidence="7 15" id="KW-0547">Nucleotide-binding</keyword>
<keyword evidence="11 14" id="KW-0573">Peptidoglycan synthesis</keyword>
<dbReference type="PIRSF" id="PIRSF039102">
    <property type="entry name" value="Ddl/VanB"/>
    <property type="match status" value="1"/>
</dbReference>
<comment type="function">
    <text evidence="14">Cell wall formation.</text>
</comment>
<evidence type="ECO:0000313" key="18">
    <source>
        <dbReference type="Proteomes" id="UP001321766"/>
    </source>
</evidence>
<evidence type="ECO:0000259" key="16">
    <source>
        <dbReference type="PROSITE" id="PS50975"/>
    </source>
</evidence>
<evidence type="ECO:0000256" key="14">
    <source>
        <dbReference type="HAMAP-Rule" id="MF_00047"/>
    </source>
</evidence>
<feature type="domain" description="ATP-grasp" evidence="16">
    <location>
        <begin position="178"/>
        <end position="400"/>
    </location>
</feature>
<evidence type="ECO:0000256" key="9">
    <source>
        <dbReference type="ARBA" id="ARBA00022842"/>
    </source>
</evidence>
<keyword evidence="6" id="KW-0479">Metal-binding</keyword>
<dbReference type="InterPro" id="IPR011127">
    <property type="entry name" value="Dala_Dala_lig_N"/>
</dbReference>
<dbReference type="NCBIfam" id="TIGR01205">
    <property type="entry name" value="D_ala_D_alaTIGR"/>
    <property type="match status" value="1"/>
</dbReference>
<evidence type="ECO:0000256" key="5">
    <source>
        <dbReference type="ARBA" id="ARBA00022598"/>
    </source>
</evidence>
<evidence type="ECO:0000256" key="10">
    <source>
        <dbReference type="ARBA" id="ARBA00022960"/>
    </source>
</evidence>
<dbReference type="InterPro" id="IPR013815">
    <property type="entry name" value="ATP_grasp_subdomain_1"/>
</dbReference>
<evidence type="ECO:0000256" key="7">
    <source>
        <dbReference type="ARBA" id="ARBA00022741"/>
    </source>
</evidence>
<dbReference type="InterPro" id="IPR000291">
    <property type="entry name" value="D-Ala_lig_Van_CS"/>
</dbReference>
<dbReference type="PROSITE" id="PS50975">
    <property type="entry name" value="ATP_GRASP"/>
    <property type="match status" value="1"/>
</dbReference>
<dbReference type="HAMAP" id="MF_00047">
    <property type="entry name" value="Dala_Dala_lig"/>
    <property type="match status" value="1"/>
</dbReference>
<evidence type="ECO:0000256" key="2">
    <source>
        <dbReference type="ARBA" id="ARBA00001946"/>
    </source>
</evidence>
<evidence type="ECO:0000256" key="12">
    <source>
        <dbReference type="ARBA" id="ARBA00023211"/>
    </source>
</evidence>
<dbReference type="Gene3D" id="3.30.1490.20">
    <property type="entry name" value="ATP-grasp fold, A domain"/>
    <property type="match status" value="1"/>
</dbReference>
<comment type="catalytic activity">
    <reaction evidence="14">
        <text>2 D-alanine + ATP = D-alanyl-D-alanine + ADP + phosphate + H(+)</text>
        <dbReference type="Rhea" id="RHEA:11224"/>
        <dbReference type="ChEBI" id="CHEBI:15378"/>
        <dbReference type="ChEBI" id="CHEBI:30616"/>
        <dbReference type="ChEBI" id="CHEBI:43474"/>
        <dbReference type="ChEBI" id="CHEBI:57416"/>
        <dbReference type="ChEBI" id="CHEBI:57822"/>
        <dbReference type="ChEBI" id="CHEBI:456216"/>
        <dbReference type="EC" id="6.3.2.4"/>
    </reaction>
</comment>
<protein>
    <recommendedName>
        <fullName evidence="14">D-alanine--D-alanine ligase</fullName>
        <ecNumber evidence="14">6.3.2.4</ecNumber>
    </recommendedName>
    <alternativeName>
        <fullName evidence="14">D-Ala-D-Ala ligase</fullName>
    </alternativeName>
    <alternativeName>
        <fullName evidence="14">D-alanylalanine synthetase</fullName>
    </alternativeName>
</protein>
<evidence type="ECO:0000256" key="13">
    <source>
        <dbReference type="ARBA" id="ARBA00023316"/>
    </source>
</evidence>
<keyword evidence="9" id="KW-0460">Magnesium</keyword>
<evidence type="ECO:0000256" key="15">
    <source>
        <dbReference type="PROSITE-ProRule" id="PRU00409"/>
    </source>
</evidence>
<name>A0ABN6SBS1_9BIFI</name>
<comment type="similarity">
    <text evidence="3 14">Belongs to the D-alanine--D-alanine ligase family.</text>
</comment>
<comment type="cofactor">
    <cofactor evidence="1">
        <name>Mn(2+)</name>
        <dbReference type="ChEBI" id="CHEBI:29035"/>
    </cofactor>
</comment>
<comment type="subcellular location">
    <subcellularLocation>
        <location evidence="14">Cytoplasm</location>
    </subcellularLocation>
</comment>
<accession>A0ABN6SBS1</accession>
<dbReference type="PANTHER" id="PTHR23132">
    <property type="entry name" value="D-ALANINE--D-ALANINE LIGASE"/>
    <property type="match status" value="1"/>
</dbReference>
<dbReference type="EC" id="6.3.2.4" evidence="14"/>
<evidence type="ECO:0000313" key="17">
    <source>
        <dbReference type="EMBL" id="BDR53569.1"/>
    </source>
</evidence>
<keyword evidence="4 14" id="KW-0963">Cytoplasm</keyword>
<keyword evidence="13 14" id="KW-0961">Cell wall biogenesis/degradation</keyword>
<comment type="cofactor">
    <cofactor evidence="2">
        <name>Mg(2+)</name>
        <dbReference type="ChEBI" id="CHEBI:18420"/>
    </cofactor>
</comment>
<keyword evidence="10 14" id="KW-0133">Cell shape</keyword>
<evidence type="ECO:0000256" key="11">
    <source>
        <dbReference type="ARBA" id="ARBA00022984"/>
    </source>
</evidence>
<evidence type="ECO:0000256" key="6">
    <source>
        <dbReference type="ARBA" id="ARBA00022723"/>
    </source>
</evidence>
<keyword evidence="18" id="KW-1185">Reference proteome</keyword>
<dbReference type="InterPro" id="IPR016185">
    <property type="entry name" value="PreATP-grasp_dom_sf"/>
</dbReference>
<evidence type="ECO:0000256" key="1">
    <source>
        <dbReference type="ARBA" id="ARBA00001936"/>
    </source>
</evidence>
<dbReference type="GO" id="GO:0016874">
    <property type="term" value="F:ligase activity"/>
    <property type="evidence" value="ECO:0007669"/>
    <property type="project" value="UniProtKB-KW"/>
</dbReference>
<keyword evidence="5 14" id="KW-0436">Ligase</keyword>
<dbReference type="EMBL" id="AP026798">
    <property type="protein sequence ID" value="BDR53569.1"/>
    <property type="molecule type" value="Genomic_DNA"/>
</dbReference>
<dbReference type="Gene3D" id="3.40.50.20">
    <property type="match status" value="1"/>
</dbReference>
<dbReference type="SUPFAM" id="SSF52440">
    <property type="entry name" value="PreATP-grasp domain"/>
    <property type="match status" value="1"/>
</dbReference>
<dbReference type="Proteomes" id="UP001321766">
    <property type="component" value="Chromosome"/>
</dbReference>
<keyword evidence="12" id="KW-0464">Manganese</keyword>
<dbReference type="Pfam" id="PF01820">
    <property type="entry name" value="Dala_Dala_lig_N"/>
    <property type="match status" value="1"/>
</dbReference>
<sequence>MTAKQRIVVLYGGRADEHPISCISAAGVLKAIDRERFEPIPVGITREGLWLVGGEDPRGWDLGGEHLPEVTVSAEARPVLLDIARGADGFYAGSHAELLARVSAVSDSPVVSFAGAEVPDDQRQALTSLGHIDAAFPVLHGPFGEDGTVQGLLEMMGVPYVGCGVFASAACMDKHFTKILLQAAGIPVAPGITVDARTLAGGESIEASGDELVGLVREAGLRYPVFVKPSRAGSSFGVVKVESENAKDLAQALFEASRHDWRVLIEEGIAAREIECAVFDPVEGQEPQTAWPGEIVLDKPADDAFYDFDSKYMDSAASHVEVPAKLPEETLQAVRQTAARAFQAVDGRGLSRVDCFVLPDGQVMVNEINTMPGFTPISMYPKAWEATGLPYSRLITQLIDGVLS</sequence>
<evidence type="ECO:0000256" key="4">
    <source>
        <dbReference type="ARBA" id="ARBA00022490"/>
    </source>
</evidence>
<dbReference type="InterPro" id="IPR005905">
    <property type="entry name" value="D_ala_D_ala"/>
</dbReference>
<dbReference type="PANTHER" id="PTHR23132:SF25">
    <property type="entry name" value="D-ALANINE--D-ALANINE LIGASE A"/>
    <property type="match status" value="1"/>
</dbReference>
<keyword evidence="8 15" id="KW-0067">ATP-binding</keyword>
<dbReference type="SUPFAM" id="SSF56059">
    <property type="entry name" value="Glutathione synthetase ATP-binding domain-like"/>
    <property type="match status" value="1"/>
</dbReference>
<gene>
    <name evidence="14 17" type="primary">ddl</name>
    <name evidence="17" type="ORF">KIM372_14760</name>
</gene>
<dbReference type="NCBIfam" id="NF002528">
    <property type="entry name" value="PRK01966.1-4"/>
    <property type="match status" value="1"/>
</dbReference>
<reference evidence="17 18" key="1">
    <citation type="journal article" date="2023" name="Microbiol. Spectr.">
        <title>Symbiosis of Carpenter Bees with Uncharacterized Lactic Acid Bacteria Showing NAD Auxotrophy.</title>
        <authorList>
            <person name="Kawasaki S."/>
            <person name="Ozawa K."/>
            <person name="Mori T."/>
            <person name="Yamamoto A."/>
            <person name="Ito M."/>
            <person name="Ohkuma M."/>
            <person name="Sakamoto M."/>
            <person name="Matsutani M."/>
        </authorList>
    </citation>
    <scope>NUCLEOTIDE SEQUENCE [LARGE SCALE GENOMIC DNA]</scope>
    <source>
        <strain evidence="17 18">Kim37-2</strain>
    </source>
</reference>
<proteinExistence type="inferred from homology"/>
<organism evidence="17 18">
    <name type="scientific">Bombiscardovia nodaiensis</name>
    <dbReference type="NCBI Taxonomy" id="2932181"/>
    <lineage>
        <taxon>Bacteria</taxon>
        <taxon>Bacillati</taxon>
        <taxon>Actinomycetota</taxon>
        <taxon>Actinomycetes</taxon>
        <taxon>Bifidobacteriales</taxon>
        <taxon>Bifidobacteriaceae</taxon>
        <taxon>Bombiscardovia</taxon>
    </lineage>
</organism>
<dbReference type="Pfam" id="PF07478">
    <property type="entry name" value="Dala_Dala_lig_C"/>
    <property type="match status" value="1"/>
</dbReference>
<dbReference type="PROSITE" id="PS00843">
    <property type="entry name" value="DALA_DALA_LIGASE_1"/>
    <property type="match status" value="1"/>
</dbReference>
<comment type="pathway">
    <text evidence="14">Cell wall biogenesis; peptidoglycan biosynthesis.</text>
</comment>
<dbReference type="InterPro" id="IPR011761">
    <property type="entry name" value="ATP-grasp"/>
</dbReference>
<dbReference type="Gene3D" id="3.30.470.20">
    <property type="entry name" value="ATP-grasp fold, B domain"/>
    <property type="match status" value="1"/>
</dbReference>
<evidence type="ECO:0000256" key="3">
    <source>
        <dbReference type="ARBA" id="ARBA00010871"/>
    </source>
</evidence>
<evidence type="ECO:0000256" key="8">
    <source>
        <dbReference type="ARBA" id="ARBA00022840"/>
    </source>
</evidence>